<feature type="transmembrane region" description="Helical" evidence="2">
    <location>
        <begin position="6"/>
        <end position="23"/>
    </location>
</feature>
<evidence type="ECO:0000259" key="3">
    <source>
        <dbReference type="Pfam" id="PF12849"/>
    </source>
</evidence>
<sequence length="492" mass="52536">MALAMIGVAVTTVAAVYEFVLKGRKRLGYRVQMDTTVTDVVQSEHAGPLRELREGGDPLAKPTLVLLRIENNGATFIDTHDYAVLDDSLVGLRVRFPGRRVAGMVVTELSDDYLRDSFTNGGGFAADGDLIELPRTPMNRSAHYKILAALERADGSAGATFDPPEVIGGIKGGRIVETQSRTGTPKRAIALIGFLVVLVVAQLLVFLRSNTTTPMDCATGRLKVVGSTAFAPIVREAAESYRQLCPGAEFVIDMRGSGEGLQALHTTADANTLAFSDGEKPDGMPALLPRPIAFFLFTMMTNAGTGVQDLTPEQIQRIYRGEVTNWQEIGGKDVPVRLISRNPGSGTRAALQRRVLGGVREPGSNSDDCRTLDPGAAQGVLRCARDSTEDVVRAVAETPGALGYAELGAATGHDDLTLVRISGHRATVSEADHGAYPFWETEYGYTLGEPDAHSLAASFLRYLTNQVGADIIRANGDRPCADLANPAICQPA</sequence>
<protein>
    <submittedName>
        <fullName evidence="4">Phosphate-binding protein</fullName>
    </submittedName>
</protein>
<comment type="caution">
    <text evidence="4">The sequence shown here is derived from an EMBL/GenBank/DDBJ whole genome shotgun (WGS) entry which is preliminary data.</text>
</comment>
<dbReference type="PANTHER" id="PTHR30570:SF1">
    <property type="entry name" value="PHOSPHATE-BINDING PROTEIN PSTS"/>
    <property type="match status" value="1"/>
</dbReference>
<keyword evidence="2" id="KW-1133">Transmembrane helix</keyword>
<evidence type="ECO:0000256" key="2">
    <source>
        <dbReference type="SAM" id="Phobius"/>
    </source>
</evidence>
<dbReference type="SUPFAM" id="SSF53850">
    <property type="entry name" value="Periplasmic binding protein-like II"/>
    <property type="match status" value="1"/>
</dbReference>
<evidence type="ECO:0000256" key="1">
    <source>
        <dbReference type="ARBA" id="ARBA00022729"/>
    </source>
</evidence>
<dbReference type="Gene3D" id="3.40.190.10">
    <property type="entry name" value="Periplasmic binding protein-like II"/>
    <property type="match status" value="2"/>
</dbReference>
<keyword evidence="1" id="KW-0732">Signal</keyword>
<evidence type="ECO:0000313" key="4">
    <source>
        <dbReference type="EMBL" id="GIE45814.1"/>
    </source>
</evidence>
<dbReference type="Proteomes" id="UP000631312">
    <property type="component" value="Unassembled WGS sequence"/>
</dbReference>
<feature type="domain" description="PBP" evidence="3">
    <location>
        <begin position="217"/>
        <end position="465"/>
    </location>
</feature>
<proteinExistence type="predicted"/>
<dbReference type="InterPro" id="IPR024370">
    <property type="entry name" value="PBP_domain"/>
</dbReference>
<keyword evidence="2" id="KW-0812">Transmembrane</keyword>
<reference evidence="4 5" key="1">
    <citation type="submission" date="2021-01" db="EMBL/GenBank/DDBJ databases">
        <title>Whole genome shotgun sequence of Actinoplanes lobatus NBRC 12513.</title>
        <authorList>
            <person name="Komaki H."/>
            <person name="Tamura T."/>
        </authorList>
    </citation>
    <scope>NUCLEOTIDE SEQUENCE [LARGE SCALE GENOMIC DNA]</scope>
    <source>
        <strain evidence="4 5">NBRC 12513</strain>
    </source>
</reference>
<accession>A0ABQ4AXQ9</accession>
<gene>
    <name evidence="4" type="ORF">Alo02nite_87120</name>
</gene>
<evidence type="ECO:0000313" key="5">
    <source>
        <dbReference type="Proteomes" id="UP000631312"/>
    </source>
</evidence>
<dbReference type="Pfam" id="PF12849">
    <property type="entry name" value="PBP_like_2"/>
    <property type="match status" value="1"/>
</dbReference>
<dbReference type="InterPro" id="IPR050811">
    <property type="entry name" value="Phosphate_ABC_transporter"/>
</dbReference>
<dbReference type="EMBL" id="BOMP01000174">
    <property type="protein sequence ID" value="GIE45814.1"/>
    <property type="molecule type" value="Genomic_DNA"/>
</dbReference>
<name>A0ABQ4AXQ9_9ACTN</name>
<keyword evidence="2" id="KW-0472">Membrane</keyword>
<keyword evidence="5" id="KW-1185">Reference proteome</keyword>
<dbReference type="PANTHER" id="PTHR30570">
    <property type="entry name" value="PERIPLASMIC PHOSPHATE BINDING COMPONENT OF PHOSPHATE ABC TRANSPORTER"/>
    <property type="match status" value="1"/>
</dbReference>
<organism evidence="4 5">
    <name type="scientific">Actinoplanes lobatus</name>
    <dbReference type="NCBI Taxonomy" id="113568"/>
    <lineage>
        <taxon>Bacteria</taxon>
        <taxon>Bacillati</taxon>
        <taxon>Actinomycetota</taxon>
        <taxon>Actinomycetes</taxon>
        <taxon>Micromonosporales</taxon>
        <taxon>Micromonosporaceae</taxon>
        <taxon>Actinoplanes</taxon>
    </lineage>
</organism>
<feature type="transmembrane region" description="Helical" evidence="2">
    <location>
        <begin position="188"/>
        <end position="207"/>
    </location>
</feature>